<comment type="caution">
    <text evidence="10">The sequence shown here is derived from an EMBL/GenBank/DDBJ whole genome shotgun (WGS) entry which is preliminary data.</text>
</comment>
<dbReference type="GO" id="GO:0004252">
    <property type="term" value="F:serine-type endopeptidase activity"/>
    <property type="evidence" value="ECO:0007669"/>
    <property type="project" value="InterPro"/>
</dbReference>
<dbReference type="InterPro" id="IPR023828">
    <property type="entry name" value="Peptidase_S8_Ser-AS"/>
</dbReference>
<reference evidence="10 11" key="1">
    <citation type="submission" date="2017-01" db="EMBL/GenBank/DDBJ databases">
        <title>Trade-off between light-utilization and light-protection in marine flavobacteria.</title>
        <authorList>
            <person name="Kumagai Y."/>
            <person name="Yoshizawa S."/>
            <person name="Kogure K."/>
            <person name="Iwasaki W."/>
        </authorList>
    </citation>
    <scope>NUCLEOTIDE SEQUENCE [LARGE SCALE GENOMIC DNA]</scope>
    <source>
        <strain evidence="10 11">KCTC 32109</strain>
    </source>
</reference>
<accession>A0A2S7UC15</accession>
<protein>
    <recommendedName>
        <fullName evidence="12">Peptidase S8</fullName>
    </recommendedName>
</protein>
<keyword evidence="11" id="KW-1185">Reference proteome</keyword>
<dbReference type="RefSeq" id="WP_105071550.1">
    <property type="nucleotide sequence ID" value="NZ_MTPW01000001.1"/>
</dbReference>
<gene>
    <name evidence="10" type="ORF">BST92_11290</name>
</gene>
<feature type="domain" description="Peptidase S8/S53" evidence="8">
    <location>
        <begin position="153"/>
        <end position="395"/>
    </location>
</feature>
<dbReference type="PANTHER" id="PTHR43399">
    <property type="entry name" value="SUBTILISIN-RELATED"/>
    <property type="match status" value="1"/>
</dbReference>
<evidence type="ECO:0008006" key="12">
    <source>
        <dbReference type="Google" id="ProtNLM"/>
    </source>
</evidence>
<evidence type="ECO:0000256" key="3">
    <source>
        <dbReference type="ARBA" id="ARBA00022729"/>
    </source>
</evidence>
<dbReference type="OrthoDB" id="9792152at2"/>
<organism evidence="10 11">
    <name type="scientific">Nonlabens arenilitoris</name>
    <dbReference type="NCBI Taxonomy" id="1217969"/>
    <lineage>
        <taxon>Bacteria</taxon>
        <taxon>Pseudomonadati</taxon>
        <taxon>Bacteroidota</taxon>
        <taxon>Flavobacteriia</taxon>
        <taxon>Flavobacteriales</taxon>
        <taxon>Flavobacteriaceae</taxon>
        <taxon>Nonlabens</taxon>
    </lineage>
</organism>
<evidence type="ECO:0000259" key="9">
    <source>
        <dbReference type="Pfam" id="PF18962"/>
    </source>
</evidence>
<keyword evidence="3 7" id="KW-0732">Signal</keyword>
<dbReference type="NCBIfam" id="TIGR04183">
    <property type="entry name" value="Por_Secre_tail"/>
    <property type="match status" value="1"/>
</dbReference>
<dbReference type="SUPFAM" id="SSF49785">
    <property type="entry name" value="Galactose-binding domain-like"/>
    <property type="match status" value="1"/>
</dbReference>
<name>A0A2S7UC15_9FLAO</name>
<dbReference type="InterPro" id="IPR051048">
    <property type="entry name" value="Peptidase_S8/S53_subtilisin"/>
</dbReference>
<dbReference type="PROSITE" id="PS00138">
    <property type="entry name" value="SUBTILASE_SER"/>
    <property type="match status" value="1"/>
</dbReference>
<dbReference type="Gene3D" id="2.60.120.380">
    <property type="match status" value="1"/>
</dbReference>
<evidence type="ECO:0000256" key="4">
    <source>
        <dbReference type="ARBA" id="ARBA00022801"/>
    </source>
</evidence>
<dbReference type="InterPro" id="IPR026444">
    <property type="entry name" value="Secre_tail"/>
</dbReference>
<comment type="caution">
    <text evidence="6">Lacks conserved residue(s) required for the propagation of feature annotation.</text>
</comment>
<dbReference type="SUPFAM" id="SSF52743">
    <property type="entry name" value="Subtilisin-like"/>
    <property type="match status" value="1"/>
</dbReference>
<feature type="domain" description="Secretion system C-terminal sorting" evidence="9">
    <location>
        <begin position="562"/>
        <end position="638"/>
    </location>
</feature>
<dbReference type="EMBL" id="MTPW01000001">
    <property type="protein sequence ID" value="PQJ32475.1"/>
    <property type="molecule type" value="Genomic_DNA"/>
</dbReference>
<sequence>MKKTTLILGLALLSSGLSFGQTAEERAQITKDYDQVKLEELRQEFQQEYQIRMERATRLAKENGWELRKQLEDGSSGHLYDVVNGEPVYMTTFNRIAGIMQGANELWNGGSLGINIEGQNMEVGVWDGARVLQTHEALIGRVTAGEPPVSSGDPDDDDHATHVTGTIIANGPDNNAIGIAPQATAKYYNFANDNSEMTSEASNGMLISNHSYGIPSNNVAVAQLGRYETAAGAVDNITFNAPYYLPVMSAGNSRNTGVNIADGGYDLLTGDKLSKNAMIVGAAVGNPNYSGPSSVPMSTFSSWGPADDGRVKPDITTKGVNMYSSYYNLGNSGYATISGTSMSAPAVSGGLILLQQYYNSLNSQYMKSATVKGLALHTVKEAGAFDGPDYQFGWGLLDTEAAALAIQNNGSSTSIEELSLANSATYTKSTFSVSGGNKLVISISWTDFRGLQPFSSSDQDVDPTRKAITNDLDLVVTDASGNTYYPWSLNPASPSAAATNIAPNDVDNYEKVEIDNASGSYTITVTHKGNLIFAPQAFSLIITGADPATFSNKEDQLDSFSLFPNPATDHFTIAFNNQLSGDKINVNVYDVLGQEVMSRSFDNNGLFEQRISTANLNSGIYLVRVGNGITASTRKLIVR</sequence>
<feature type="signal peptide" evidence="7">
    <location>
        <begin position="1"/>
        <end position="23"/>
    </location>
</feature>
<feature type="chain" id="PRO_5015640749" description="Peptidase S8" evidence="7">
    <location>
        <begin position="24"/>
        <end position="639"/>
    </location>
</feature>
<dbReference type="InterPro" id="IPR034058">
    <property type="entry name" value="TagA/B/C/D_pept_dom"/>
</dbReference>
<evidence type="ECO:0000256" key="1">
    <source>
        <dbReference type="ARBA" id="ARBA00011073"/>
    </source>
</evidence>
<evidence type="ECO:0000259" key="8">
    <source>
        <dbReference type="Pfam" id="PF00082"/>
    </source>
</evidence>
<dbReference type="Gene3D" id="3.40.50.200">
    <property type="entry name" value="Peptidase S8/S53 domain"/>
    <property type="match status" value="1"/>
</dbReference>
<dbReference type="GO" id="GO:0006508">
    <property type="term" value="P:proteolysis"/>
    <property type="evidence" value="ECO:0007669"/>
    <property type="project" value="UniProtKB-KW"/>
</dbReference>
<keyword evidence="4" id="KW-0378">Hydrolase</keyword>
<dbReference type="InterPro" id="IPR036852">
    <property type="entry name" value="Peptidase_S8/S53_dom_sf"/>
</dbReference>
<dbReference type="PROSITE" id="PS51892">
    <property type="entry name" value="SUBTILASE"/>
    <property type="match status" value="1"/>
</dbReference>
<dbReference type="PRINTS" id="PR00723">
    <property type="entry name" value="SUBTILISIN"/>
</dbReference>
<evidence type="ECO:0000256" key="5">
    <source>
        <dbReference type="ARBA" id="ARBA00022825"/>
    </source>
</evidence>
<evidence type="ECO:0000256" key="2">
    <source>
        <dbReference type="ARBA" id="ARBA00022670"/>
    </source>
</evidence>
<evidence type="ECO:0000313" key="11">
    <source>
        <dbReference type="Proteomes" id="UP000239747"/>
    </source>
</evidence>
<dbReference type="PANTHER" id="PTHR43399:SF4">
    <property type="entry name" value="CELL WALL-ASSOCIATED PROTEASE"/>
    <property type="match status" value="1"/>
</dbReference>
<dbReference type="Pfam" id="PF18962">
    <property type="entry name" value="Por_Secre_tail"/>
    <property type="match status" value="1"/>
</dbReference>
<dbReference type="Pfam" id="PF00082">
    <property type="entry name" value="Peptidase_S8"/>
    <property type="match status" value="1"/>
</dbReference>
<dbReference type="CDD" id="cd04842">
    <property type="entry name" value="Peptidases_S8_Kp43_protease"/>
    <property type="match status" value="1"/>
</dbReference>
<evidence type="ECO:0000256" key="7">
    <source>
        <dbReference type="SAM" id="SignalP"/>
    </source>
</evidence>
<dbReference type="Proteomes" id="UP000239747">
    <property type="component" value="Unassembled WGS sequence"/>
</dbReference>
<keyword evidence="2" id="KW-0645">Protease</keyword>
<dbReference type="InterPro" id="IPR000209">
    <property type="entry name" value="Peptidase_S8/S53_dom"/>
</dbReference>
<evidence type="ECO:0000256" key="6">
    <source>
        <dbReference type="PROSITE-ProRule" id="PRU01240"/>
    </source>
</evidence>
<keyword evidence="5" id="KW-0720">Serine protease</keyword>
<dbReference type="AlphaFoldDB" id="A0A2S7UC15"/>
<dbReference type="InterPro" id="IPR008979">
    <property type="entry name" value="Galactose-bd-like_sf"/>
</dbReference>
<proteinExistence type="inferred from homology"/>
<dbReference type="InterPro" id="IPR015500">
    <property type="entry name" value="Peptidase_S8_subtilisin-rel"/>
</dbReference>
<evidence type="ECO:0000313" key="10">
    <source>
        <dbReference type="EMBL" id="PQJ32475.1"/>
    </source>
</evidence>
<comment type="similarity">
    <text evidence="1 6">Belongs to the peptidase S8 family.</text>
</comment>